<proteinExistence type="inferred from homology"/>
<evidence type="ECO:0000313" key="13">
    <source>
        <dbReference type="WBParaSite" id="PTRK_0000392700.1"/>
    </source>
</evidence>
<accession>A0A0N4Z9D7</accession>
<keyword evidence="7" id="KW-0496">Mitochondrion</keyword>
<evidence type="ECO:0000256" key="6">
    <source>
        <dbReference type="ARBA" id="ARBA00023010"/>
    </source>
</evidence>
<evidence type="ECO:0000256" key="11">
    <source>
        <dbReference type="SAM" id="MobiDB-lite"/>
    </source>
</evidence>
<evidence type="ECO:0000256" key="7">
    <source>
        <dbReference type="ARBA" id="ARBA00023128"/>
    </source>
</evidence>
<dbReference type="InterPro" id="IPR036869">
    <property type="entry name" value="J_dom_sf"/>
</dbReference>
<evidence type="ECO:0000256" key="4">
    <source>
        <dbReference type="ARBA" id="ARBA00022792"/>
    </source>
</evidence>
<keyword evidence="6" id="KW-0811">Translocation</keyword>
<evidence type="ECO:0000256" key="8">
    <source>
        <dbReference type="ARBA" id="ARBA00023136"/>
    </source>
</evidence>
<dbReference type="GO" id="GO:0005744">
    <property type="term" value="C:TIM23 mitochondrial import inner membrane translocase complex"/>
    <property type="evidence" value="ECO:0007669"/>
    <property type="project" value="InterPro"/>
</dbReference>
<evidence type="ECO:0000256" key="2">
    <source>
        <dbReference type="ARBA" id="ARBA00008817"/>
    </source>
</evidence>
<keyword evidence="3" id="KW-0813">Transport</keyword>
<keyword evidence="5" id="KW-0653">Protein transport</keyword>
<dbReference type="Pfam" id="PF03656">
    <property type="entry name" value="Pam16"/>
    <property type="match status" value="1"/>
</dbReference>
<feature type="region of interest" description="Disordered" evidence="11">
    <location>
        <begin position="32"/>
        <end position="55"/>
    </location>
</feature>
<dbReference type="PANTHER" id="PTHR12388:SF0">
    <property type="entry name" value="MITOCHONDRIAL IMPORT INNER MEMBRANE TRANSLOCASE SUBUNIT TIM16"/>
    <property type="match status" value="1"/>
</dbReference>
<dbReference type="AlphaFoldDB" id="A0A0N4Z9D7"/>
<dbReference type="WBParaSite" id="PTRK_0000392700.1">
    <property type="protein sequence ID" value="PTRK_0000392700.1"/>
    <property type="gene ID" value="PTRK_0000392700"/>
</dbReference>
<dbReference type="Proteomes" id="UP000038045">
    <property type="component" value="Unplaced"/>
</dbReference>
<dbReference type="GO" id="GO:0030150">
    <property type="term" value="P:protein import into mitochondrial matrix"/>
    <property type="evidence" value="ECO:0007669"/>
    <property type="project" value="InterPro"/>
</dbReference>
<keyword evidence="8" id="KW-0472">Membrane</keyword>
<feature type="region of interest" description="Disordered" evidence="11">
    <location>
        <begin position="115"/>
        <end position="137"/>
    </location>
</feature>
<comment type="subcellular location">
    <subcellularLocation>
        <location evidence="1">Mitochondrion inner membrane</location>
        <topology evidence="1">Peripheral membrane protein</topology>
        <orientation evidence="1">Matrix side</orientation>
    </subcellularLocation>
</comment>
<dbReference type="PANTHER" id="PTHR12388">
    <property type="entry name" value="MITOCHONDRIA ASSOCIATED GRANULOCYTE MACROPHAGE CSF SIGNALING MOLECULE"/>
    <property type="match status" value="1"/>
</dbReference>
<name>A0A0N4Z9D7_PARTI</name>
<sequence length="137" mass="15511">MVIKNIIKIAVASAEAVGRAFGRAVKEEIKATQQASERYRQQTSTASTDKSKTTSKLGISLQESCQILNVKEPFNIKQIEENYKRMFEANDKSKGGSLYLQSKIFRAKERIDEELAMREENESTEVKSENKDESKSN</sequence>
<dbReference type="Gene3D" id="1.10.287.110">
    <property type="entry name" value="DnaJ domain"/>
    <property type="match status" value="1"/>
</dbReference>
<reference evidence="13" key="1">
    <citation type="submission" date="2017-02" db="UniProtKB">
        <authorList>
            <consortium name="WormBaseParasite"/>
        </authorList>
    </citation>
    <scope>IDENTIFICATION</scope>
</reference>
<evidence type="ECO:0000256" key="1">
    <source>
        <dbReference type="ARBA" id="ARBA00004443"/>
    </source>
</evidence>
<dbReference type="FunFam" id="1.10.287.110:FF:000006">
    <property type="entry name" value="Import inner membrane translocase subunit TIM16"/>
    <property type="match status" value="1"/>
</dbReference>
<evidence type="ECO:0000256" key="10">
    <source>
        <dbReference type="ARBA" id="ARBA00071356"/>
    </source>
</evidence>
<evidence type="ECO:0000256" key="3">
    <source>
        <dbReference type="ARBA" id="ARBA00022448"/>
    </source>
</evidence>
<evidence type="ECO:0000313" key="12">
    <source>
        <dbReference type="Proteomes" id="UP000038045"/>
    </source>
</evidence>
<evidence type="ECO:0000256" key="5">
    <source>
        <dbReference type="ARBA" id="ARBA00022927"/>
    </source>
</evidence>
<comment type="similarity">
    <text evidence="2">Belongs to the TIM16/PAM16 family.</text>
</comment>
<organism evidence="12 13">
    <name type="scientific">Parastrongyloides trichosuri</name>
    <name type="common">Possum-specific nematode worm</name>
    <dbReference type="NCBI Taxonomy" id="131310"/>
    <lineage>
        <taxon>Eukaryota</taxon>
        <taxon>Metazoa</taxon>
        <taxon>Ecdysozoa</taxon>
        <taxon>Nematoda</taxon>
        <taxon>Chromadorea</taxon>
        <taxon>Rhabditida</taxon>
        <taxon>Tylenchina</taxon>
        <taxon>Panagrolaimomorpha</taxon>
        <taxon>Strongyloidoidea</taxon>
        <taxon>Strongyloididae</taxon>
        <taxon>Parastrongyloides</taxon>
    </lineage>
</organism>
<comment type="function">
    <text evidence="9">Regulates ATP-dependent protein translocation into the mitochondrial matrix.</text>
</comment>
<dbReference type="InterPro" id="IPR005341">
    <property type="entry name" value="Tim16"/>
</dbReference>
<protein>
    <recommendedName>
        <fullName evidence="10">Mitochondrial import inner membrane translocase subunit tim-16</fullName>
    </recommendedName>
</protein>
<evidence type="ECO:0000256" key="9">
    <source>
        <dbReference type="ARBA" id="ARBA00059904"/>
    </source>
</evidence>
<keyword evidence="12" id="KW-1185">Reference proteome</keyword>
<keyword evidence="4" id="KW-0999">Mitochondrion inner membrane</keyword>
<dbReference type="STRING" id="131310.A0A0N4Z9D7"/>